<evidence type="ECO:0000256" key="5">
    <source>
        <dbReference type="ARBA" id="ARBA00022884"/>
    </source>
</evidence>
<feature type="transmembrane region" description="Helical" evidence="8">
    <location>
        <begin position="154"/>
        <end position="176"/>
    </location>
</feature>
<feature type="binding site" evidence="6">
    <location>
        <position position="947"/>
    </location>
    <ligand>
        <name>S-adenosyl-L-methionine</name>
        <dbReference type="ChEBI" id="CHEBI:59789"/>
    </ligand>
</feature>
<keyword evidence="5 6" id="KW-0694">RNA-binding</keyword>
<dbReference type="Proteomes" id="UP000289738">
    <property type="component" value="Chromosome A07"/>
</dbReference>
<dbReference type="PROSITE" id="PS01153">
    <property type="entry name" value="NOL1_NOP2_SUN"/>
    <property type="match status" value="1"/>
</dbReference>
<feature type="binding site" evidence="6">
    <location>
        <position position="835"/>
    </location>
    <ligand>
        <name>S-adenosyl-L-methionine</name>
        <dbReference type="ChEBI" id="CHEBI:59789"/>
    </ligand>
</feature>
<dbReference type="InterPro" id="IPR015947">
    <property type="entry name" value="PUA-like_sf"/>
</dbReference>
<evidence type="ECO:0000256" key="7">
    <source>
        <dbReference type="SAM" id="MobiDB-lite"/>
    </source>
</evidence>
<dbReference type="PANTHER" id="PTHR22807">
    <property type="entry name" value="NOP2 YEAST -RELATED NOL1/NOP2/FMU SUN DOMAIN-CONTAINING"/>
    <property type="match status" value="1"/>
</dbReference>
<comment type="caution">
    <text evidence="10">The sequence shown here is derived from an EMBL/GenBank/DDBJ whole genome shotgun (WGS) entry which is preliminary data.</text>
</comment>
<feature type="region of interest" description="Disordered" evidence="7">
    <location>
        <begin position="356"/>
        <end position="382"/>
    </location>
</feature>
<keyword evidence="8" id="KW-0472">Membrane</keyword>
<keyword evidence="8" id="KW-1133">Transmembrane helix</keyword>
<evidence type="ECO:0000259" key="9">
    <source>
        <dbReference type="PROSITE" id="PS51686"/>
    </source>
</evidence>
<dbReference type="SUPFAM" id="SSF88697">
    <property type="entry name" value="PUA domain-like"/>
    <property type="match status" value="1"/>
</dbReference>
<accession>A0A445C3W0</accession>
<evidence type="ECO:0000256" key="4">
    <source>
        <dbReference type="ARBA" id="ARBA00022691"/>
    </source>
</evidence>
<keyword evidence="3 6" id="KW-0808">Transferase</keyword>
<evidence type="ECO:0000256" key="8">
    <source>
        <dbReference type="SAM" id="Phobius"/>
    </source>
</evidence>
<dbReference type="PROSITE" id="PS50890">
    <property type="entry name" value="PUA"/>
    <property type="match status" value="1"/>
</dbReference>
<dbReference type="InterPro" id="IPR049560">
    <property type="entry name" value="MeTrfase_RsmB-F_NOP2_cat"/>
</dbReference>
<dbReference type="AlphaFoldDB" id="A0A445C3W0"/>
<dbReference type="InterPro" id="IPR029063">
    <property type="entry name" value="SAM-dependent_MTases_sf"/>
</dbReference>
<evidence type="ECO:0000256" key="3">
    <source>
        <dbReference type="ARBA" id="ARBA00022679"/>
    </source>
</evidence>
<evidence type="ECO:0000313" key="10">
    <source>
        <dbReference type="EMBL" id="RYR45581.1"/>
    </source>
</evidence>
<dbReference type="PROSITE" id="PS51686">
    <property type="entry name" value="SAM_MT_RSMB_NOP"/>
    <property type="match status" value="1"/>
</dbReference>
<keyword evidence="4 6" id="KW-0949">S-adenosyl-L-methionine</keyword>
<dbReference type="PANTHER" id="PTHR22807:SF34">
    <property type="entry name" value="TRNA (CYTOSINE(72)-C(5))-METHYLTRANSFERASE NSUN6"/>
    <property type="match status" value="1"/>
</dbReference>
<dbReference type="PRINTS" id="PR02008">
    <property type="entry name" value="RCMTFAMILY"/>
</dbReference>
<feature type="compositionally biased region" description="Polar residues" evidence="7">
    <location>
        <begin position="367"/>
        <end position="380"/>
    </location>
</feature>
<name>A0A445C3W0_ARAHY</name>
<evidence type="ECO:0000256" key="6">
    <source>
        <dbReference type="PROSITE-ProRule" id="PRU01023"/>
    </source>
</evidence>
<feature type="binding site" evidence="6">
    <location>
        <begin position="784"/>
        <end position="790"/>
    </location>
    <ligand>
        <name>S-adenosyl-L-methionine</name>
        <dbReference type="ChEBI" id="CHEBI:59789"/>
    </ligand>
</feature>
<feature type="region of interest" description="Disordered" evidence="7">
    <location>
        <begin position="43"/>
        <end position="65"/>
    </location>
</feature>
<protein>
    <recommendedName>
        <fullName evidence="9">SAM-dependent MTase RsmB/NOP-type domain-containing protein</fullName>
    </recommendedName>
</protein>
<feature type="binding site" evidence="6">
    <location>
        <position position="808"/>
    </location>
    <ligand>
        <name>S-adenosyl-L-methionine</name>
        <dbReference type="ChEBI" id="CHEBI:59789"/>
    </ligand>
</feature>
<dbReference type="Gene3D" id="3.40.50.150">
    <property type="entry name" value="Vaccinia Virus protein VP39"/>
    <property type="match status" value="1"/>
</dbReference>
<feature type="compositionally biased region" description="Polar residues" evidence="7">
    <location>
        <begin position="567"/>
        <end position="579"/>
    </location>
</feature>
<evidence type="ECO:0000256" key="1">
    <source>
        <dbReference type="ARBA" id="ARBA00007494"/>
    </source>
</evidence>
<dbReference type="STRING" id="3818.A0A445C3W0"/>
<dbReference type="SUPFAM" id="SSF53335">
    <property type="entry name" value="S-adenosyl-L-methionine-dependent methyltransferases"/>
    <property type="match status" value="1"/>
</dbReference>
<dbReference type="InterPro" id="IPR018314">
    <property type="entry name" value="RsmB/NOL1/NOP2-like_CS"/>
</dbReference>
<comment type="similarity">
    <text evidence="1 6">Belongs to the class I-like SAM-binding methyltransferase superfamily. RsmB/NOP family.</text>
</comment>
<dbReference type="InterPro" id="IPR001678">
    <property type="entry name" value="MeTrfase_RsmB-F_NOP2_dom"/>
</dbReference>
<sequence length="1082" mass="120202">MKQDSMALNITTTASLHPKPSFVTRKHNNLIKFYHPSSFIRTSAQSERTDTGVSEEDSSSGTLSSSRAQLDLLDQLTSTSSIPLNGYESDGGSRKLTIREQLAQLVGERDDDFTILLGKKNLKKVSAKFLTISQRRNIRRQNYLNEVSQRNDSVFFATIGAFVLLPPLIILGIAILTGDLFPQKVNYKKLSEDDKEIFRRFQGKTLKNLTDEMMDIGVGNEQDRLMFKRIFILYIQMAFLLPMTINKISHVHLASIFEMDTITERNWGGHVLSFIIKGITDYKEKKKKAIDGCLFALMIIYFHLSKNKDKKRAERPPKSWIANWSKEQLVKGMRAEIKENMEADLRSTEGHYVSSETIPDVNLGSDDPSSQGHTEQSSVNRPAESIVSIQVCLPVFQTTTGPEFEETPETEYESTPLLQIEGTTKTYDCAIYVMKWLEIFEPANIKRRKYEWDNWTQKGRVTLTLLKTLGTCRRRFHKTPNVAATHRHQTTMEEQQLHSDRYSFNPTLKWNPEVHNYFAKAYGADRFSRISIALTRPSRYSCIRVNTMRSTTDAVIEKLRAILKESSSGSGDVSENGANGNLALVESEDGDSNPLRGDCLGAGAVSKCQIPGMEYVVFVWGSGPRHINYGYAPDLPPPKEVIVSRKCAEAVLRGAQAYVPGVMACSAHVEKGDTVAVSVAVEQKGVDGGWGIGMTRGTVLQGSQADPYYFERNGLYIGQGTAMMSRAGLFRVPEGVGVEMKNRVYELHSFHNVLEGEIFLQNLPSIVAAHALDPQKGERILDMCAAPGGKTTAIAILMKDEGEIIATDRSHNKVLDIQKRANEMGLSCIKTFKLDALKSVSRGNHTNASIGPSSCDANNGMANKVSDSSNVQGEGILSIIEDRLKTEVMEENGNGEKANGKVYLSKADIRKSMRRARNGPGRNQSLGGRVDGSKGFSPNSFDRVLLDAPCSALGLRPRLFAGEETVESLRNHGKYQRRMFDQAVQLARPGGVIVYSTCTINPGENEALVRYALDKYKYLSLAPQHPRLGGPGLVGSCEFPDGYLEEWLRPGEENLVQRFDPSSPLDTIGFFIAKFIVGSKDG</sequence>
<feature type="domain" description="SAM-dependent MTase RsmB/NOP-type" evidence="9">
    <location>
        <begin position="691"/>
        <end position="1078"/>
    </location>
</feature>
<organism evidence="10 11">
    <name type="scientific">Arachis hypogaea</name>
    <name type="common">Peanut</name>
    <dbReference type="NCBI Taxonomy" id="3818"/>
    <lineage>
        <taxon>Eukaryota</taxon>
        <taxon>Viridiplantae</taxon>
        <taxon>Streptophyta</taxon>
        <taxon>Embryophyta</taxon>
        <taxon>Tracheophyta</taxon>
        <taxon>Spermatophyta</taxon>
        <taxon>Magnoliopsida</taxon>
        <taxon>eudicotyledons</taxon>
        <taxon>Gunneridae</taxon>
        <taxon>Pentapetalae</taxon>
        <taxon>rosids</taxon>
        <taxon>fabids</taxon>
        <taxon>Fabales</taxon>
        <taxon>Fabaceae</taxon>
        <taxon>Papilionoideae</taxon>
        <taxon>50 kb inversion clade</taxon>
        <taxon>dalbergioids sensu lato</taxon>
        <taxon>Dalbergieae</taxon>
        <taxon>Pterocarpus clade</taxon>
        <taxon>Arachis</taxon>
    </lineage>
</organism>
<dbReference type="Gene3D" id="2.30.130.10">
    <property type="entry name" value="PUA domain"/>
    <property type="match status" value="1"/>
</dbReference>
<keyword evidence="2 6" id="KW-0489">Methyltransferase</keyword>
<dbReference type="Pfam" id="PF01189">
    <property type="entry name" value="Methyltr_RsmB-F"/>
    <property type="match status" value="2"/>
</dbReference>
<dbReference type="GO" id="GO:0008173">
    <property type="term" value="F:RNA methyltransferase activity"/>
    <property type="evidence" value="ECO:0007669"/>
    <property type="project" value="InterPro"/>
</dbReference>
<dbReference type="InterPro" id="IPR036974">
    <property type="entry name" value="PUA_sf"/>
</dbReference>
<gene>
    <name evidence="10" type="ORF">Ahy_A07g031411</name>
</gene>
<dbReference type="GO" id="GO:0001510">
    <property type="term" value="P:RNA methylation"/>
    <property type="evidence" value="ECO:0007669"/>
    <property type="project" value="InterPro"/>
</dbReference>
<evidence type="ECO:0000313" key="11">
    <source>
        <dbReference type="Proteomes" id="UP000289738"/>
    </source>
</evidence>
<dbReference type="GO" id="GO:0003723">
    <property type="term" value="F:RNA binding"/>
    <property type="evidence" value="ECO:0007669"/>
    <property type="project" value="UniProtKB-UniRule"/>
</dbReference>
<evidence type="ECO:0000256" key="2">
    <source>
        <dbReference type="ARBA" id="ARBA00022603"/>
    </source>
</evidence>
<keyword evidence="8" id="KW-0812">Transmembrane</keyword>
<feature type="active site" description="Nucleophile" evidence="6">
    <location>
        <position position="998"/>
    </location>
</feature>
<keyword evidence="11" id="KW-1185">Reference proteome</keyword>
<dbReference type="EMBL" id="SDMP01000007">
    <property type="protein sequence ID" value="RYR45581.1"/>
    <property type="molecule type" value="Genomic_DNA"/>
</dbReference>
<reference evidence="10 11" key="1">
    <citation type="submission" date="2019-01" db="EMBL/GenBank/DDBJ databases">
        <title>Sequencing of cultivated peanut Arachis hypogaea provides insights into genome evolution and oil improvement.</title>
        <authorList>
            <person name="Chen X."/>
        </authorList>
    </citation>
    <scope>NUCLEOTIDE SEQUENCE [LARGE SCALE GENOMIC DNA]</scope>
    <source>
        <strain evidence="11">cv. Fuhuasheng</strain>
        <strain evidence="10">GDAAS-fuhuasheng2018</strain>
        <tissue evidence="10">Leaves</tissue>
    </source>
</reference>
<dbReference type="EMBL" id="SDMP01000007">
    <property type="protein sequence ID" value="RYR45582.1"/>
    <property type="molecule type" value="Genomic_DNA"/>
</dbReference>
<feature type="region of interest" description="Disordered" evidence="7">
    <location>
        <begin position="567"/>
        <end position="592"/>
    </location>
</feature>
<dbReference type="CDD" id="cd21150">
    <property type="entry name" value="PUA_NSun6-like"/>
    <property type="match status" value="1"/>
</dbReference>
<dbReference type="InterPro" id="IPR023267">
    <property type="entry name" value="RCMT"/>
</dbReference>
<proteinExistence type="inferred from homology"/>